<keyword evidence="3 6" id="KW-0560">Oxidoreductase</keyword>
<feature type="binding site" evidence="5">
    <location>
        <position position="191"/>
    </location>
    <ligand>
        <name>NADP(+)</name>
        <dbReference type="ChEBI" id="CHEBI:58349"/>
    </ligand>
</feature>
<dbReference type="PROSITE" id="PS00061">
    <property type="entry name" value="ADH_SHORT"/>
    <property type="match status" value="1"/>
</dbReference>
<dbReference type="AlphaFoldDB" id="A0AA46DYG3"/>
<dbReference type="InterPro" id="IPR020904">
    <property type="entry name" value="Sc_DH/Rdtase_CS"/>
</dbReference>
<dbReference type="PANTHER" id="PTHR42879">
    <property type="entry name" value="3-OXOACYL-(ACYL-CARRIER-PROTEIN) REDUCTASE"/>
    <property type="match status" value="1"/>
</dbReference>
<evidence type="ECO:0000256" key="6">
    <source>
        <dbReference type="RuleBase" id="RU366074"/>
    </source>
</evidence>
<dbReference type="InterPro" id="IPR050259">
    <property type="entry name" value="SDR"/>
</dbReference>
<dbReference type="GO" id="GO:0004316">
    <property type="term" value="F:3-oxoacyl-[acyl-carrier-protein] reductase (NADPH) activity"/>
    <property type="evidence" value="ECO:0007669"/>
    <property type="project" value="UniProtKB-UniRule"/>
</dbReference>
<organism evidence="8 9">
    <name type="scientific">Hypnocyclicus thermotrophus</name>
    <dbReference type="NCBI Taxonomy" id="1627895"/>
    <lineage>
        <taxon>Bacteria</taxon>
        <taxon>Fusobacteriati</taxon>
        <taxon>Fusobacteriota</taxon>
        <taxon>Fusobacteriia</taxon>
        <taxon>Fusobacteriales</taxon>
        <taxon>Fusobacteriaceae</taxon>
        <taxon>Hypnocyclicus</taxon>
    </lineage>
</organism>
<dbReference type="PANTHER" id="PTHR42879:SF2">
    <property type="entry name" value="3-OXOACYL-[ACYL-CARRIER-PROTEIN] REDUCTASE FABG"/>
    <property type="match status" value="1"/>
</dbReference>
<name>A0AA46DYG3_9FUSO</name>
<evidence type="ECO:0000256" key="3">
    <source>
        <dbReference type="ARBA" id="ARBA00023002"/>
    </source>
</evidence>
<comment type="function">
    <text evidence="6">Catalyzes the NADPH-dependent reduction of beta-ketoacyl-ACP substrates to beta-hydroxyacyl-ACP products, the first reductive step in the elongation cycle of fatty acid biosynthesis.</text>
</comment>
<keyword evidence="6" id="KW-0275">Fatty acid biosynthesis</keyword>
<feature type="binding site" evidence="5">
    <location>
        <position position="93"/>
    </location>
    <ligand>
        <name>NADP(+)</name>
        <dbReference type="ChEBI" id="CHEBI:58349"/>
    </ligand>
</feature>
<keyword evidence="9" id="KW-1185">Reference proteome</keyword>
<evidence type="ECO:0000256" key="2">
    <source>
        <dbReference type="ARBA" id="ARBA00022857"/>
    </source>
</evidence>
<dbReference type="SUPFAM" id="SSF51735">
    <property type="entry name" value="NAD(P)-binding Rossmann-fold domains"/>
    <property type="match status" value="1"/>
</dbReference>
<keyword evidence="2 5" id="KW-0521">NADP</keyword>
<dbReference type="NCBIfam" id="NF005559">
    <property type="entry name" value="PRK07231.1"/>
    <property type="match status" value="1"/>
</dbReference>
<dbReference type="InterPro" id="IPR057326">
    <property type="entry name" value="KR_dom"/>
</dbReference>
<dbReference type="SMART" id="SM00822">
    <property type="entry name" value="PKS_KR"/>
    <property type="match status" value="1"/>
</dbReference>
<reference evidence="8 9" key="1">
    <citation type="submission" date="2019-03" db="EMBL/GenBank/DDBJ databases">
        <title>Genomic Encyclopedia of Type Strains, Phase IV (KMG-IV): sequencing the most valuable type-strain genomes for metagenomic binning, comparative biology and taxonomic classification.</title>
        <authorList>
            <person name="Goeker M."/>
        </authorList>
    </citation>
    <scope>NUCLEOTIDE SEQUENCE [LARGE SCALE GENOMIC DNA]</scope>
    <source>
        <strain evidence="8 9">DSM 100055</strain>
    </source>
</reference>
<comment type="subunit">
    <text evidence="6">Homotetramer.</text>
</comment>
<dbReference type="NCBIfam" id="NF009466">
    <property type="entry name" value="PRK12826.1-2"/>
    <property type="match status" value="1"/>
</dbReference>
<comment type="catalytic activity">
    <reaction evidence="6">
        <text>a (3R)-hydroxyacyl-[ACP] + NADP(+) = a 3-oxoacyl-[ACP] + NADPH + H(+)</text>
        <dbReference type="Rhea" id="RHEA:17397"/>
        <dbReference type="Rhea" id="RHEA-COMP:9916"/>
        <dbReference type="Rhea" id="RHEA-COMP:9945"/>
        <dbReference type="ChEBI" id="CHEBI:15378"/>
        <dbReference type="ChEBI" id="CHEBI:57783"/>
        <dbReference type="ChEBI" id="CHEBI:58349"/>
        <dbReference type="ChEBI" id="CHEBI:78776"/>
        <dbReference type="ChEBI" id="CHEBI:78827"/>
        <dbReference type="EC" id="1.1.1.100"/>
    </reaction>
</comment>
<comment type="caution">
    <text evidence="8">The sequence shown here is derived from an EMBL/GenBank/DDBJ whole genome shotgun (WGS) entry which is preliminary data.</text>
</comment>
<dbReference type="CDD" id="cd05333">
    <property type="entry name" value="BKR_SDR_c"/>
    <property type="match status" value="1"/>
</dbReference>
<comment type="pathway">
    <text evidence="6">Lipid metabolism; fatty acid biosynthesis.</text>
</comment>
<dbReference type="FunFam" id="3.40.50.720:FF:000115">
    <property type="entry name" value="3-oxoacyl-[acyl-carrier-protein] reductase FabG"/>
    <property type="match status" value="1"/>
</dbReference>
<feature type="binding site" evidence="5">
    <location>
        <begin position="158"/>
        <end position="162"/>
    </location>
    <ligand>
        <name>NADP(+)</name>
        <dbReference type="ChEBI" id="CHEBI:58349"/>
    </ligand>
</feature>
<accession>A0AA46DYG3</accession>
<proteinExistence type="inferred from homology"/>
<feature type="binding site" evidence="5">
    <location>
        <begin position="66"/>
        <end position="67"/>
    </location>
    <ligand>
        <name>NADP(+)</name>
        <dbReference type="ChEBI" id="CHEBI:58349"/>
    </ligand>
</feature>
<feature type="active site" description="Proton acceptor" evidence="4">
    <location>
        <position position="158"/>
    </location>
</feature>
<dbReference type="GO" id="GO:0006633">
    <property type="term" value="P:fatty acid biosynthetic process"/>
    <property type="evidence" value="ECO:0007669"/>
    <property type="project" value="UniProtKB-KW"/>
</dbReference>
<keyword evidence="6" id="KW-0276">Fatty acid metabolism</keyword>
<dbReference type="RefSeq" id="WP_134112880.1">
    <property type="nucleotide sequence ID" value="NZ_SOBG01000004.1"/>
</dbReference>
<keyword evidence="6" id="KW-0443">Lipid metabolism</keyword>
<evidence type="ECO:0000256" key="1">
    <source>
        <dbReference type="ARBA" id="ARBA00006484"/>
    </source>
</evidence>
<evidence type="ECO:0000313" key="8">
    <source>
        <dbReference type="EMBL" id="TDT70441.1"/>
    </source>
</evidence>
<dbReference type="InterPro" id="IPR002347">
    <property type="entry name" value="SDR_fam"/>
</dbReference>
<dbReference type="Proteomes" id="UP000294678">
    <property type="component" value="Unassembled WGS sequence"/>
</dbReference>
<sequence>MITIDLKGKTAVITGSARGIGRAIAEKLAEAGANIVISDILEDMGIATANEIKEKYGVETIFVKTNVTLMEDAIDLVNKTKDTFGSVDIFVNNAGITKDGLFMRMSKEDFERVININLTGAFNCAQAAYKIMMKQRSGSIINMASVIGLVGNLGQANYAASKAGLIGFTKSIAYEAAKRGVRVNAIAPGYIKSDMTDLLKDDVKEAIMGKIPMNKMGSVEDVANAALFLASNLSSYITGKTITVDGGMVMV</sequence>
<dbReference type="Gene3D" id="3.40.50.720">
    <property type="entry name" value="NAD(P)-binding Rossmann-like Domain"/>
    <property type="match status" value="1"/>
</dbReference>
<evidence type="ECO:0000313" key="9">
    <source>
        <dbReference type="Proteomes" id="UP000294678"/>
    </source>
</evidence>
<dbReference type="NCBIfam" id="TIGR01830">
    <property type="entry name" value="3oxo_ACP_reduc"/>
    <property type="match status" value="1"/>
</dbReference>
<dbReference type="PRINTS" id="PR00080">
    <property type="entry name" value="SDRFAMILY"/>
</dbReference>
<dbReference type="EMBL" id="SOBG01000004">
    <property type="protein sequence ID" value="TDT70441.1"/>
    <property type="molecule type" value="Genomic_DNA"/>
</dbReference>
<gene>
    <name evidence="8" type="ORF">EV215_0986</name>
</gene>
<evidence type="ECO:0000259" key="7">
    <source>
        <dbReference type="SMART" id="SM00822"/>
    </source>
</evidence>
<evidence type="ECO:0000256" key="4">
    <source>
        <dbReference type="PIRSR" id="PIRSR611284-1"/>
    </source>
</evidence>
<protein>
    <recommendedName>
        <fullName evidence="6">3-oxoacyl-[acyl-carrier-protein] reductase</fullName>
        <ecNumber evidence="6">1.1.1.100</ecNumber>
    </recommendedName>
</protein>
<dbReference type="InterPro" id="IPR011284">
    <property type="entry name" value="3oxo_ACP_reduc"/>
</dbReference>
<evidence type="ECO:0000256" key="5">
    <source>
        <dbReference type="PIRSR" id="PIRSR611284-2"/>
    </source>
</evidence>
<dbReference type="GO" id="GO:0051287">
    <property type="term" value="F:NAD binding"/>
    <property type="evidence" value="ECO:0007669"/>
    <property type="project" value="UniProtKB-UniRule"/>
</dbReference>
<dbReference type="PRINTS" id="PR00081">
    <property type="entry name" value="GDHRDH"/>
</dbReference>
<keyword evidence="6" id="KW-0444">Lipid biosynthesis</keyword>
<feature type="domain" description="Ketoreductase" evidence="7">
    <location>
        <begin position="9"/>
        <end position="194"/>
    </location>
</feature>
<dbReference type="EC" id="1.1.1.100" evidence="6"/>
<comment type="similarity">
    <text evidence="1 6">Belongs to the short-chain dehydrogenases/reductases (SDR) family.</text>
</comment>
<dbReference type="Pfam" id="PF13561">
    <property type="entry name" value="adh_short_C2"/>
    <property type="match status" value="1"/>
</dbReference>
<dbReference type="InterPro" id="IPR036291">
    <property type="entry name" value="NAD(P)-bd_dom_sf"/>
</dbReference>
<feature type="binding site" evidence="5">
    <location>
        <begin position="15"/>
        <end position="18"/>
    </location>
    <ligand>
        <name>NADP(+)</name>
        <dbReference type="ChEBI" id="CHEBI:58349"/>
    </ligand>
</feature>